<name>A0A516GUP3_9FLAO</name>
<keyword evidence="5" id="KW-1185">Reference proteome</keyword>
<evidence type="ECO:0000256" key="2">
    <source>
        <dbReference type="SAM" id="SignalP"/>
    </source>
</evidence>
<evidence type="ECO:0000313" key="5">
    <source>
        <dbReference type="Proteomes" id="UP000319209"/>
    </source>
</evidence>
<evidence type="ECO:0000256" key="1">
    <source>
        <dbReference type="ARBA" id="ARBA00022729"/>
    </source>
</evidence>
<dbReference type="OrthoDB" id="9805017at2"/>
<feature type="signal peptide" evidence="2">
    <location>
        <begin position="1"/>
        <end position="20"/>
    </location>
</feature>
<evidence type="ECO:0000313" key="4">
    <source>
        <dbReference type="EMBL" id="QDO95239.1"/>
    </source>
</evidence>
<dbReference type="InterPro" id="IPR026444">
    <property type="entry name" value="Secre_tail"/>
</dbReference>
<dbReference type="KEGG" id="fop:FNB79_15080"/>
<proteinExistence type="predicted"/>
<reference evidence="4 5" key="1">
    <citation type="submission" date="2019-07" db="EMBL/GenBank/DDBJ databases">
        <title>Genome sequencing for Formosa sp. PS13.</title>
        <authorList>
            <person name="Park S.-J."/>
        </authorList>
    </citation>
    <scope>NUCLEOTIDE SEQUENCE [LARGE SCALE GENOMIC DNA]</scope>
    <source>
        <strain evidence="4 5">PS13</strain>
    </source>
</reference>
<dbReference type="NCBIfam" id="TIGR04183">
    <property type="entry name" value="Por_Secre_tail"/>
    <property type="match status" value="1"/>
</dbReference>
<gene>
    <name evidence="4" type="ORF">FNB79_15080</name>
</gene>
<dbReference type="Pfam" id="PF18962">
    <property type="entry name" value="Por_Secre_tail"/>
    <property type="match status" value="1"/>
</dbReference>
<feature type="domain" description="Secretion system C-terminal sorting" evidence="3">
    <location>
        <begin position="212"/>
        <end position="274"/>
    </location>
</feature>
<sequence length="277" mass="30812">MKQIYILAILLTFTLSKVNAQSIEDFETETIGETTFTDQGQSFTIVSNSSDTFSIYHFPDGGWNGTTTDNRFIDNSEDNGPVPEGTSFSIITTDGNDINLNSFYLFVSNYNLTGPGTPTTLTFEGKKDGTIVFVVYKSNGIVNGASYFPNNGYTFIDFTTEGGTDNTNVNIDEIHISTTNDADYISLDAFNWSPASLSINDFEVETNEIKIVPNPASDFIQLNKLNTKEIYTIYNTLGQEVKEGIVFENDKIDIKSLENGLYFLKIDGKTTMKFLKK</sequence>
<evidence type="ECO:0000259" key="3">
    <source>
        <dbReference type="Pfam" id="PF18962"/>
    </source>
</evidence>
<dbReference type="EMBL" id="CP041637">
    <property type="protein sequence ID" value="QDO95239.1"/>
    <property type="molecule type" value="Genomic_DNA"/>
</dbReference>
<protein>
    <submittedName>
        <fullName evidence="4">T9SS type A sorting domain-containing protein</fullName>
    </submittedName>
</protein>
<feature type="chain" id="PRO_5022192951" evidence="2">
    <location>
        <begin position="21"/>
        <end position="277"/>
    </location>
</feature>
<dbReference type="Proteomes" id="UP000319209">
    <property type="component" value="Chromosome"/>
</dbReference>
<keyword evidence="1 2" id="KW-0732">Signal</keyword>
<accession>A0A516GUP3</accession>
<organism evidence="4 5">
    <name type="scientific">Formosa sediminum</name>
    <dbReference type="NCBI Taxonomy" id="2594004"/>
    <lineage>
        <taxon>Bacteria</taxon>
        <taxon>Pseudomonadati</taxon>
        <taxon>Bacteroidota</taxon>
        <taxon>Flavobacteriia</taxon>
        <taxon>Flavobacteriales</taxon>
        <taxon>Flavobacteriaceae</taxon>
        <taxon>Formosa</taxon>
    </lineage>
</organism>
<dbReference type="AlphaFoldDB" id="A0A516GUP3"/>
<dbReference type="RefSeq" id="WP_143382147.1">
    <property type="nucleotide sequence ID" value="NZ_CP041637.1"/>
</dbReference>